<dbReference type="Pfam" id="PF00160">
    <property type="entry name" value="Pro_isomerase"/>
    <property type="match status" value="1"/>
</dbReference>
<evidence type="ECO:0000256" key="3">
    <source>
        <dbReference type="ARBA" id="ARBA00023110"/>
    </source>
</evidence>
<dbReference type="SUPFAM" id="SSF50891">
    <property type="entry name" value="Cyclophilin-like"/>
    <property type="match status" value="1"/>
</dbReference>
<keyword evidence="5" id="KW-0732">Signal</keyword>
<dbReference type="EMBL" id="WHOD01000105">
    <property type="protein sequence ID" value="NOU96974.1"/>
    <property type="molecule type" value="Genomic_DNA"/>
</dbReference>
<comment type="caution">
    <text evidence="8">The sequence shown here is derived from an EMBL/GenBank/DDBJ whole genome shotgun (WGS) entry which is preliminary data.</text>
</comment>
<dbReference type="InterPro" id="IPR044666">
    <property type="entry name" value="Cyclophilin_A-like"/>
</dbReference>
<dbReference type="RefSeq" id="WP_171655212.1">
    <property type="nucleotide sequence ID" value="NZ_WHOD01000105.1"/>
</dbReference>
<evidence type="ECO:0000313" key="8">
    <source>
        <dbReference type="EMBL" id="NOU96974.1"/>
    </source>
</evidence>
<dbReference type="PROSITE" id="PS51257">
    <property type="entry name" value="PROKAR_LIPOPROTEIN"/>
    <property type="match status" value="1"/>
</dbReference>
<evidence type="ECO:0000256" key="1">
    <source>
        <dbReference type="ARBA" id="ARBA00000971"/>
    </source>
</evidence>
<evidence type="ECO:0000259" key="7">
    <source>
        <dbReference type="PROSITE" id="PS50072"/>
    </source>
</evidence>
<feature type="chain" id="PRO_5039752762" description="Peptidyl-prolyl cis-trans isomerase" evidence="5">
    <location>
        <begin position="32"/>
        <end position="240"/>
    </location>
</feature>
<sequence>MKATFTATTAKWAAIAAVCTLLLSACGTKPAEQSGASGGASQTPSGQQTQQPANNTPTAQQPATQQPAAKKSWTTPPEMKIDAKKTYQATVATTKGTFKIDLFAKDAPKTVNNFVFLAKEGFYQDIIFHRVISTFMVQTGDPTGTGRGGPGYKFEDELKTPYKYEPGIVAMANSGPNTNGSQFFICSGEDCKGLNKKPDYSIFGKVSEGMDVVQKIATTPVNGESPKEKIAIQSVTITEK</sequence>
<dbReference type="PANTHER" id="PTHR45625">
    <property type="entry name" value="PEPTIDYL-PROLYL CIS-TRANS ISOMERASE-RELATED"/>
    <property type="match status" value="1"/>
</dbReference>
<proteinExistence type="inferred from homology"/>
<accession>A0A972GYQ6</accession>
<feature type="signal peptide" evidence="5">
    <location>
        <begin position="1"/>
        <end position="31"/>
    </location>
</feature>
<evidence type="ECO:0000256" key="5">
    <source>
        <dbReference type="RuleBase" id="RU363019"/>
    </source>
</evidence>
<evidence type="ECO:0000256" key="2">
    <source>
        <dbReference type="ARBA" id="ARBA00002388"/>
    </source>
</evidence>
<dbReference type="EC" id="5.2.1.8" evidence="5"/>
<reference evidence="8" key="1">
    <citation type="submission" date="2019-10" db="EMBL/GenBank/DDBJ databases">
        <title>Description of Paenibacillus glebae sp. nov.</title>
        <authorList>
            <person name="Carlier A."/>
            <person name="Qi S."/>
        </authorList>
    </citation>
    <scope>NUCLEOTIDE SEQUENCE</scope>
    <source>
        <strain evidence="8">LMG 31456</strain>
    </source>
</reference>
<keyword evidence="3 5" id="KW-0697">Rotamase</keyword>
<feature type="domain" description="PPIase cyclophilin-type" evidence="7">
    <location>
        <begin position="96"/>
        <end position="237"/>
    </location>
</feature>
<dbReference type="InterPro" id="IPR029000">
    <property type="entry name" value="Cyclophilin-like_dom_sf"/>
</dbReference>
<keyword evidence="9" id="KW-1185">Reference proteome</keyword>
<protein>
    <recommendedName>
        <fullName evidence="5">Peptidyl-prolyl cis-trans isomerase</fullName>
        <shortName evidence="5">PPIase</shortName>
        <ecNumber evidence="5">5.2.1.8</ecNumber>
    </recommendedName>
</protein>
<gene>
    <name evidence="8" type="ORF">GC093_27665</name>
</gene>
<comment type="similarity">
    <text evidence="5">Belongs to the cyclophilin-type PPIase family.</text>
</comment>
<evidence type="ECO:0000256" key="6">
    <source>
        <dbReference type="SAM" id="MobiDB-lite"/>
    </source>
</evidence>
<keyword evidence="4 5" id="KW-0413">Isomerase</keyword>
<feature type="region of interest" description="Disordered" evidence="6">
    <location>
        <begin position="32"/>
        <end position="79"/>
    </location>
</feature>
<dbReference type="Gene3D" id="2.40.100.10">
    <property type="entry name" value="Cyclophilin-like"/>
    <property type="match status" value="1"/>
</dbReference>
<dbReference type="PANTHER" id="PTHR45625:SF4">
    <property type="entry name" value="PEPTIDYLPROLYL ISOMERASE DOMAIN AND WD REPEAT-CONTAINING PROTEIN 1"/>
    <property type="match status" value="1"/>
</dbReference>
<evidence type="ECO:0000313" key="9">
    <source>
        <dbReference type="Proteomes" id="UP000641588"/>
    </source>
</evidence>
<dbReference type="GO" id="GO:0003755">
    <property type="term" value="F:peptidyl-prolyl cis-trans isomerase activity"/>
    <property type="evidence" value="ECO:0007669"/>
    <property type="project" value="UniProtKB-UniRule"/>
</dbReference>
<dbReference type="InterPro" id="IPR002130">
    <property type="entry name" value="Cyclophilin-type_PPIase_dom"/>
</dbReference>
<dbReference type="Proteomes" id="UP000641588">
    <property type="component" value="Unassembled WGS sequence"/>
</dbReference>
<evidence type="ECO:0000256" key="4">
    <source>
        <dbReference type="ARBA" id="ARBA00023235"/>
    </source>
</evidence>
<comment type="function">
    <text evidence="2 5">PPIases accelerate the folding of proteins. It catalyzes the cis-trans isomerization of proline imidic peptide bonds in oligopeptides.</text>
</comment>
<dbReference type="PRINTS" id="PR00153">
    <property type="entry name" value="CSAPPISMRASE"/>
</dbReference>
<feature type="compositionally biased region" description="Low complexity" evidence="6">
    <location>
        <begin position="33"/>
        <end position="69"/>
    </location>
</feature>
<organism evidence="8 9">
    <name type="scientific">Paenibacillus foliorum</name>
    <dbReference type="NCBI Taxonomy" id="2654974"/>
    <lineage>
        <taxon>Bacteria</taxon>
        <taxon>Bacillati</taxon>
        <taxon>Bacillota</taxon>
        <taxon>Bacilli</taxon>
        <taxon>Bacillales</taxon>
        <taxon>Paenibacillaceae</taxon>
        <taxon>Paenibacillus</taxon>
    </lineage>
</organism>
<dbReference type="PROSITE" id="PS50072">
    <property type="entry name" value="CSA_PPIASE_2"/>
    <property type="match status" value="1"/>
</dbReference>
<comment type="catalytic activity">
    <reaction evidence="1 5">
        <text>[protein]-peptidylproline (omega=180) = [protein]-peptidylproline (omega=0)</text>
        <dbReference type="Rhea" id="RHEA:16237"/>
        <dbReference type="Rhea" id="RHEA-COMP:10747"/>
        <dbReference type="Rhea" id="RHEA-COMP:10748"/>
        <dbReference type="ChEBI" id="CHEBI:83833"/>
        <dbReference type="ChEBI" id="CHEBI:83834"/>
        <dbReference type="EC" id="5.2.1.8"/>
    </reaction>
</comment>
<dbReference type="AlphaFoldDB" id="A0A972GYQ6"/>
<dbReference type="CDD" id="cd00317">
    <property type="entry name" value="cyclophilin"/>
    <property type="match status" value="1"/>
</dbReference>
<name>A0A972GYQ6_9BACL</name>